<feature type="domain" description="Glycosyltransferase subfamily 4-like N-terminal" evidence="5">
    <location>
        <begin position="22"/>
        <end position="191"/>
    </location>
</feature>
<evidence type="ECO:0000313" key="7">
    <source>
        <dbReference type="Proteomes" id="UP001185069"/>
    </source>
</evidence>
<gene>
    <name evidence="6" type="ORF">JOE69_002768</name>
</gene>
<dbReference type="PANTHER" id="PTHR45947:SF3">
    <property type="entry name" value="SULFOQUINOVOSYL TRANSFERASE SQD2"/>
    <property type="match status" value="1"/>
</dbReference>
<dbReference type="InterPro" id="IPR001296">
    <property type="entry name" value="Glyco_trans_1"/>
</dbReference>
<dbReference type="GO" id="GO:0102710">
    <property type="term" value="F:D-inositol-3-phosphate glycosyltransferase activity"/>
    <property type="evidence" value="ECO:0007669"/>
    <property type="project" value="UniProtKB-EC"/>
</dbReference>
<dbReference type="PANTHER" id="PTHR45947">
    <property type="entry name" value="SULFOQUINOVOSYL TRANSFERASE SQD2"/>
    <property type="match status" value="1"/>
</dbReference>
<dbReference type="RefSeq" id="WP_309799670.1">
    <property type="nucleotide sequence ID" value="NZ_BAAAHY010000007.1"/>
</dbReference>
<keyword evidence="3 6" id="KW-0808">Transferase</keyword>
<dbReference type="InterPro" id="IPR028098">
    <property type="entry name" value="Glyco_trans_4-like_N"/>
</dbReference>
<dbReference type="EMBL" id="JAVDQF010000001">
    <property type="protein sequence ID" value="MDR6270530.1"/>
    <property type="molecule type" value="Genomic_DNA"/>
</dbReference>
<evidence type="ECO:0000259" key="5">
    <source>
        <dbReference type="Pfam" id="PF13439"/>
    </source>
</evidence>
<protein>
    <recommendedName>
        <fullName evidence="1">D-inositol 3-phosphate glycosyltransferase</fullName>
    </recommendedName>
</protein>
<organism evidence="6 7">
    <name type="scientific">Arthrobacter russicus</name>
    <dbReference type="NCBI Taxonomy" id="172040"/>
    <lineage>
        <taxon>Bacteria</taxon>
        <taxon>Bacillati</taxon>
        <taxon>Actinomycetota</taxon>
        <taxon>Actinomycetes</taxon>
        <taxon>Micrococcales</taxon>
        <taxon>Micrococcaceae</taxon>
        <taxon>Arthrobacter</taxon>
    </lineage>
</organism>
<keyword evidence="7" id="KW-1185">Reference proteome</keyword>
<evidence type="ECO:0000256" key="1">
    <source>
        <dbReference type="ARBA" id="ARBA00021292"/>
    </source>
</evidence>
<dbReference type="Pfam" id="PF00534">
    <property type="entry name" value="Glycos_transf_1"/>
    <property type="match status" value="1"/>
</dbReference>
<comment type="caution">
    <text evidence="6">The sequence shown here is derived from an EMBL/GenBank/DDBJ whole genome shotgun (WGS) entry which is preliminary data.</text>
</comment>
<name>A0ABU1JDP6_9MICC</name>
<dbReference type="Proteomes" id="UP001185069">
    <property type="component" value="Unassembled WGS sequence"/>
</dbReference>
<evidence type="ECO:0000313" key="6">
    <source>
        <dbReference type="EMBL" id="MDR6270530.1"/>
    </source>
</evidence>
<dbReference type="InterPro" id="IPR050194">
    <property type="entry name" value="Glycosyltransferase_grp1"/>
</dbReference>
<evidence type="ECO:0000256" key="3">
    <source>
        <dbReference type="ARBA" id="ARBA00022679"/>
    </source>
</evidence>
<feature type="domain" description="Glycosyl transferase family 1" evidence="4">
    <location>
        <begin position="205"/>
        <end position="365"/>
    </location>
</feature>
<accession>A0ABU1JDP6</accession>
<dbReference type="SUPFAM" id="SSF53756">
    <property type="entry name" value="UDP-Glycosyltransferase/glycogen phosphorylase"/>
    <property type="match status" value="1"/>
</dbReference>
<dbReference type="Gene3D" id="3.40.50.2000">
    <property type="entry name" value="Glycogen Phosphorylase B"/>
    <property type="match status" value="2"/>
</dbReference>
<evidence type="ECO:0000259" key="4">
    <source>
        <dbReference type="Pfam" id="PF00534"/>
    </source>
</evidence>
<dbReference type="Pfam" id="PF13439">
    <property type="entry name" value="Glyco_transf_4"/>
    <property type="match status" value="1"/>
</dbReference>
<proteinExistence type="predicted"/>
<evidence type="ECO:0000256" key="2">
    <source>
        <dbReference type="ARBA" id="ARBA00022676"/>
    </source>
</evidence>
<sequence length="392" mass="41707">MRVLMLSLHTSPLAQPGSGDAGGMNVYVRQLAENLGRQGAQVRIISTGDQGDLELAPGVLVQHLAVPAPRSKEALPQLLPELIRRISDVGSGGAEILHSHYWISGMAGLELARIWQLPLVHTMHTMAKVKDRHRTGGQLAEPSQRAAGEDQIVAAADRLIANTQAEAVELNQLYGGCSDRISVVPPGVDLEVFRAGPKLAAAGADQMLLVFAGRLQRLKGPHILLGALAQLRDRRPELAVRLVVIGSRSGAQDYDLATLRRELGLEAEVDFLPPMPAAELASWFRSADAVAMPSSSESFGLVALEAQACGTPVLATRVGGLNQAVRDGVTGLLVDDLDESSWARAIEQLHDLGPAARARMGEAGIAHAASHSWVQTARRTRAVYDAVLAASR</sequence>
<keyword evidence="2 6" id="KW-0328">Glycosyltransferase</keyword>
<reference evidence="6 7" key="1">
    <citation type="submission" date="2023-07" db="EMBL/GenBank/DDBJ databases">
        <title>Sequencing the genomes of 1000 actinobacteria strains.</title>
        <authorList>
            <person name="Klenk H.-P."/>
        </authorList>
    </citation>
    <scope>NUCLEOTIDE SEQUENCE [LARGE SCALE GENOMIC DNA]</scope>
    <source>
        <strain evidence="6 7">DSM 14555</strain>
    </source>
</reference>